<feature type="domain" description="START" evidence="1">
    <location>
        <begin position="221"/>
        <end position="321"/>
    </location>
</feature>
<protein>
    <recommendedName>
        <fullName evidence="1">START domain-containing protein</fullName>
    </recommendedName>
</protein>
<proteinExistence type="predicted"/>
<keyword evidence="3" id="KW-1185">Reference proteome</keyword>
<gene>
    <name evidence="2" type="ORF">POCTA_138.1.T0610243</name>
</gene>
<dbReference type="Pfam" id="PF01852">
    <property type="entry name" value="START"/>
    <property type="match status" value="1"/>
</dbReference>
<evidence type="ECO:0000313" key="3">
    <source>
        <dbReference type="Proteomes" id="UP000683925"/>
    </source>
</evidence>
<sequence>MNNCIQWIKNLLSKCLAYLQYSKVKNSDENYQMQQFSQVELNPDKEIKNNLKVELRNENYETEIVTQDLEMQVPSQNKKLLEKSENVGVQNNAIDLSQAREFIQNIPNLNLNNVEILTEIGLQAADIFPTQLEDYENYELLENNQDEFSFWVRYYETPEKFYIPQMRYKFTLNTTIKNYIAFMRDLQLQKQLDSSIDQFESHFSNEAISINYLRYKKILFMDPRDFLYIKYTKFINEDTIIEVSKSFENQDFEPQVQTTKSATRAILLLSGNLIKQVEPNKIEILTFSECNMKLKLKPAMTKTASKNEIKKLIKRYRDHFN</sequence>
<dbReference type="CDD" id="cd00177">
    <property type="entry name" value="START"/>
    <property type="match status" value="1"/>
</dbReference>
<dbReference type="PANTHER" id="PTHR19308:SF56">
    <property type="entry name" value="START DOMAIN-CONTAINING PROTEIN"/>
    <property type="match status" value="1"/>
</dbReference>
<dbReference type="EMBL" id="CAJJDP010000060">
    <property type="protein sequence ID" value="CAD8173279.1"/>
    <property type="molecule type" value="Genomic_DNA"/>
</dbReference>
<organism evidence="2 3">
    <name type="scientific">Paramecium octaurelia</name>
    <dbReference type="NCBI Taxonomy" id="43137"/>
    <lineage>
        <taxon>Eukaryota</taxon>
        <taxon>Sar</taxon>
        <taxon>Alveolata</taxon>
        <taxon>Ciliophora</taxon>
        <taxon>Intramacronucleata</taxon>
        <taxon>Oligohymenophorea</taxon>
        <taxon>Peniculida</taxon>
        <taxon>Parameciidae</taxon>
        <taxon>Paramecium</taxon>
    </lineage>
</organism>
<dbReference type="PROSITE" id="PS50848">
    <property type="entry name" value="START"/>
    <property type="match status" value="1"/>
</dbReference>
<dbReference type="InterPro" id="IPR051213">
    <property type="entry name" value="START_lipid_transfer"/>
</dbReference>
<dbReference type="GO" id="GO:0008289">
    <property type="term" value="F:lipid binding"/>
    <property type="evidence" value="ECO:0007669"/>
    <property type="project" value="InterPro"/>
</dbReference>
<dbReference type="PANTHER" id="PTHR19308">
    <property type="entry name" value="PHOSPHATIDYLCHOLINE TRANSFER PROTEIN"/>
    <property type="match status" value="1"/>
</dbReference>
<dbReference type="Proteomes" id="UP000683925">
    <property type="component" value="Unassembled WGS sequence"/>
</dbReference>
<dbReference type="InterPro" id="IPR002913">
    <property type="entry name" value="START_lipid-bd_dom"/>
</dbReference>
<comment type="caution">
    <text evidence="2">The sequence shown here is derived from an EMBL/GenBank/DDBJ whole genome shotgun (WGS) entry which is preliminary data.</text>
</comment>
<reference evidence="2" key="1">
    <citation type="submission" date="2021-01" db="EMBL/GenBank/DDBJ databases">
        <authorList>
            <consortium name="Genoscope - CEA"/>
            <person name="William W."/>
        </authorList>
    </citation>
    <scope>NUCLEOTIDE SEQUENCE</scope>
</reference>
<evidence type="ECO:0000313" key="2">
    <source>
        <dbReference type="EMBL" id="CAD8173279.1"/>
    </source>
</evidence>
<dbReference type="OrthoDB" id="295808at2759"/>
<name>A0A8S1VB80_PAROT</name>
<dbReference type="AlphaFoldDB" id="A0A8S1VB80"/>
<evidence type="ECO:0000259" key="1">
    <source>
        <dbReference type="PROSITE" id="PS50848"/>
    </source>
</evidence>
<accession>A0A8S1VB80</accession>